<dbReference type="SUPFAM" id="SSF54001">
    <property type="entry name" value="Cysteine proteinases"/>
    <property type="match status" value="1"/>
</dbReference>
<feature type="compositionally biased region" description="Low complexity" evidence="12">
    <location>
        <begin position="426"/>
        <end position="445"/>
    </location>
</feature>
<evidence type="ECO:0000259" key="13">
    <source>
        <dbReference type="PROSITE" id="PS50235"/>
    </source>
</evidence>
<feature type="domain" description="UBP-type" evidence="14">
    <location>
        <begin position="47"/>
        <end position="183"/>
    </location>
</feature>
<reference evidence="15" key="1">
    <citation type="journal article" date="2023" name="Plant J.">
        <title>The genome of the king protea, Protea cynaroides.</title>
        <authorList>
            <person name="Chang J."/>
            <person name="Duong T.A."/>
            <person name="Schoeman C."/>
            <person name="Ma X."/>
            <person name="Roodt D."/>
            <person name="Barker N."/>
            <person name="Li Z."/>
            <person name="Van de Peer Y."/>
            <person name="Mizrachi E."/>
        </authorList>
    </citation>
    <scope>NUCLEOTIDE SEQUENCE</scope>
    <source>
        <tissue evidence="15">Young leaves</tissue>
    </source>
</reference>
<dbReference type="Pfam" id="PF02148">
    <property type="entry name" value="zf-UBP"/>
    <property type="match status" value="1"/>
</dbReference>
<dbReference type="AlphaFoldDB" id="A0A9Q0GX48"/>
<dbReference type="GO" id="GO:0005634">
    <property type="term" value="C:nucleus"/>
    <property type="evidence" value="ECO:0007669"/>
    <property type="project" value="TreeGrafter"/>
</dbReference>
<feature type="region of interest" description="Disordered" evidence="12">
    <location>
        <begin position="83"/>
        <end position="103"/>
    </location>
</feature>
<dbReference type="GO" id="GO:0006508">
    <property type="term" value="P:proteolysis"/>
    <property type="evidence" value="ECO:0007669"/>
    <property type="project" value="UniProtKB-KW"/>
</dbReference>
<feature type="region of interest" description="Disordered" evidence="12">
    <location>
        <begin position="1"/>
        <end position="42"/>
    </location>
</feature>
<evidence type="ECO:0000256" key="2">
    <source>
        <dbReference type="ARBA" id="ARBA00009085"/>
    </source>
</evidence>
<dbReference type="PANTHER" id="PTHR24006:SF781">
    <property type="entry name" value="LD34905P"/>
    <property type="match status" value="1"/>
</dbReference>
<keyword evidence="4" id="KW-0645">Protease</keyword>
<evidence type="ECO:0000256" key="9">
    <source>
        <dbReference type="ARBA" id="ARBA00022833"/>
    </source>
</evidence>
<comment type="function">
    <text evidence="10">Recognizes and hydrolyzes the peptide bond at the C-terminal Gly of ubiquitin. Involved in the processing of poly-ubiquitin precursors as well as that of ubiquitinated proteins. Is involved in resistance to the arginine analog canavanine (CAN).</text>
</comment>
<evidence type="ECO:0000259" key="14">
    <source>
        <dbReference type="PROSITE" id="PS50271"/>
    </source>
</evidence>
<feature type="region of interest" description="Disordered" evidence="12">
    <location>
        <begin position="471"/>
        <end position="506"/>
    </location>
</feature>
<comment type="similarity">
    <text evidence="2">Belongs to the peptidase C19 family.</text>
</comment>
<evidence type="ECO:0000256" key="8">
    <source>
        <dbReference type="ARBA" id="ARBA00022801"/>
    </source>
</evidence>
<feature type="domain" description="USP" evidence="13">
    <location>
        <begin position="228"/>
        <end position="1027"/>
    </location>
</feature>
<dbReference type="InterPro" id="IPR038765">
    <property type="entry name" value="Papain-like_cys_pep_sf"/>
</dbReference>
<dbReference type="SMART" id="SM00290">
    <property type="entry name" value="ZnF_UBP"/>
    <property type="match status" value="1"/>
</dbReference>
<evidence type="ECO:0000256" key="1">
    <source>
        <dbReference type="ARBA" id="ARBA00000707"/>
    </source>
</evidence>
<comment type="catalytic activity">
    <reaction evidence="1">
        <text>Thiol-dependent hydrolysis of ester, thioester, amide, peptide and isopeptide bonds formed by the C-terminal Gly of ubiquitin (a 76-residue protein attached to proteins as an intracellular targeting signal).</text>
        <dbReference type="EC" id="3.4.19.12"/>
    </reaction>
</comment>
<dbReference type="PROSITE" id="PS50271">
    <property type="entry name" value="ZF_UBP"/>
    <property type="match status" value="1"/>
</dbReference>
<keyword evidence="8" id="KW-0378">Hydrolase</keyword>
<evidence type="ECO:0000313" key="15">
    <source>
        <dbReference type="EMBL" id="KAJ4955155.1"/>
    </source>
</evidence>
<dbReference type="InterPro" id="IPR028889">
    <property type="entry name" value="USP"/>
</dbReference>
<keyword evidence="7" id="KW-0833">Ubl conjugation pathway</keyword>
<protein>
    <recommendedName>
        <fullName evidence="3">ubiquitinyl hydrolase 1</fullName>
        <ecNumber evidence="3">3.4.19.12</ecNumber>
    </recommendedName>
</protein>
<dbReference type="PROSITE" id="PS00973">
    <property type="entry name" value="USP_2"/>
    <property type="match status" value="1"/>
</dbReference>
<dbReference type="EC" id="3.4.19.12" evidence="3"/>
<dbReference type="Pfam" id="PF00443">
    <property type="entry name" value="UCH"/>
    <property type="match status" value="1"/>
</dbReference>
<evidence type="ECO:0000256" key="10">
    <source>
        <dbReference type="ARBA" id="ARBA00058678"/>
    </source>
</evidence>
<evidence type="ECO:0000256" key="7">
    <source>
        <dbReference type="ARBA" id="ARBA00022786"/>
    </source>
</evidence>
<dbReference type="InterPro" id="IPR013083">
    <property type="entry name" value="Znf_RING/FYVE/PHD"/>
</dbReference>
<dbReference type="InterPro" id="IPR050164">
    <property type="entry name" value="Peptidase_C19"/>
</dbReference>
<evidence type="ECO:0000256" key="3">
    <source>
        <dbReference type="ARBA" id="ARBA00012759"/>
    </source>
</evidence>
<evidence type="ECO:0000256" key="5">
    <source>
        <dbReference type="ARBA" id="ARBA00022723"/>
    </source>
</evidence>
<feature type="compositionally biased region" description="Basic residues" evidence="12">
    <location>
        <begin position="86"/>
        <end position="98"/>
    </location>
</feature>
<evidence type="ECO:0000256" key="6">
    <source>
        <dbReference type="ARBA" id="ARBA00022771"/>
    </source>
</evidence>
<dbReference type="PROSITE" id="PS50235">
    <property type="entry name" value="USP_3"/>
    <property type="match status" value="1"/>
</dbReference>
<dbReference type="PANTHER" id="PTHR24006">
    <property type="entry name" value="UBIQUITIN CARBOXYL-TERMINAL HYDROLASE"/>
    <property type="match status" value="1"/>
</dbReference>
<dbReference type="GO" id="GO:0016579">
    <property type="term" value="P:protein deubiquitination"/>
    <property type="evidence" value="ECO:0007669"/>
    <property type="project" value="InterPro"/>
</dbReference>
<feature type="compositionally biased region" description="Polar residues" evidence="12">
    <location>
        <begin position="476"/>
        <end position="486"/>
    </location>
</feature>
<dbReference type="GO" id="GO:0008270">
    <property type="term" value="F:zinc ion binding"/>
    <property type="evidence" value="ECO:0007669"/>
    <property type="project" value="UniProtKB-KW"/>
</dbReference>
<evidence type="ECO:0000256" key="4">
    <source>
        <dbReference type="ARBA" id="ARBA00022670"/>
    </source>
</evidence>
<feature type="compositionally biased region" description="Basic and acidic residues" evidence="12">
    <location>
        <begin position="493"/>
        <end position="504"/>
    </location>
</feature>
<dbReference type="InterPro" id="IPR001607">
    <property type="entry name" value="Znf_UBP"/>
</dbReference>
<accession>A0A9Q0GX48</accession>
<dbReference type="Gene3D" id="3.30.40.10">
    <property type="entry name" value="Zinc/RING finger domain, C3HC4 (zinc finger)"/>
    <property type="match status" value="1"/>
</dbReference>
<dbReference type="GO" id="GO:0004843">
    <property type="term" value="F:cysteine-type deubiquitinase activity"/>
    <property type="evidence" value="ECO:0007669"/>
    <property type="project" value="UniProtKB-EC"/>
</dbReference>
<dbReference type="InterPro" id="IPR018200">
    <property type="entry name" value="USP_CS"/>
</dbReference>
<keyword evidence="5" id="KW-0479">Metal-binding</keyword>
<dbReference type="OrthoDB" id="2020758at2759"/>
<gene>
    <name evidence="15" type="ORF">NE237_011938</name>
</gene>
<sequence>MGKRAKKKTRSTQKEKPVSSAHPKTIPPNLNPPDEIGGDGAVVNERKTCTHLSKGVDLGRISSKISSVESVRCEDCREDAVDRRSGKGKSKAGKRKGTGHMDAKSDSKSIWVCLQCGHFACGGIGLPTTPQSHAARHARQYRHSCVAQFDHPQLCWCFPCNSLIPVERSEDNGEQKDILLDVAKLIKGQTSAGASVEVEDGSGSGSAGNRTVLENTGAGILDGGYRVKGLVNLGNTCFFNSVMQNLFAIGILQDYFIKLDWSAGPLTIALKKLFSEISLEVDSGSVINPKSFFGCICAKAPQFRGYQQQDSHELLRCLLDGLSTEELGARKLRNSSGADRSTSDYGPTFVDAIFGGQLSSTVSCVECGHSSVVYEPFLDISLPVPTKKSPPKKAPTVSRSRKPKLHPKKGGRTRLKENTNLLPKQGPDSGPSESSGSSSLVPSSVPVAEQSVASVDDFSWMDFIETDNASEFIDSVPQNQDTSDAQDSGGRQACKDDAEQRAEPSDDVSLYAQPVEVAAECHLVAQNYDTSAIQYSENKQIIQKGMLQNSSELLSQGCSPYRESKLDFNSSQDNSCEDELPVRVQSSILLLPYKEENLTAEQIRRKEGEASTSVAGCEPAGLDFDGFGDLFNEPEMVPDPNTKSCSGDISIQFQVSGMTETSFVAVNSSDSDPGEVDNTDAPVSIDSCLAYFTKPELLSDKHVWHCENCSKILQGQRMEGKGGMQKTTPRTRINGVEVKSGNSPSGLSQDSLTCCHLDNEKLENDTVSTTAESSSLNDKRFDDSNCNCSKLANCQKGEETGSEFVNPISNCLDCLEISQGVKVLGLLNHTTQEQIPTSDLHDSSVQTSDSCNLDEYNCIQCKTVQARPRVSQPLARVCDSDKNEDGEVDSKSVKVMRDATKRILINRVPTILTIHLKRFSQDSCGRLSKLSGHVCFNETIDLRPYMDPRCREERGNCEYHLVGVVVHSGTMRGGHYIAYVRGNKSRGRTEKFSGESTWYYTSDSHVREVSLAEVLRCEAYILFYEKI</sequence>
<keyword evidence="6 11" id="KW-0863">Zinc-finger</keyword>
<dbReference type="FunFam" id="3.30.40.10:FF:000900">
    <property type="entry name" value="Ubiquitinyl hydrolase 1"/>
    <property type="match status" value="1"/>
</dbReference>
<comment type="caution">
    <text evidence="15">The sequence shown here is derived from an EMBL/GenBank/DDBJ whole genome shotgun (WGS) entry which is preliminary data.</text>
</comment>
<feature type="compositionally biased region" description="Basic residues" evidence="12">
    <location>
        <begin position="1"/>
        <end position="11"/>
    </location>
</feature>
<dbReference type="GO" id="GO:0005829">
    <property type="term" value="C:cytosol"/>
    <property type="evidence" value="ECO:0007669"/>
    <property type="project" value="TreeGrafter"/>
</dbReference>
<dbReference type="SUPFAM" id="SSF57850">
    <property type="entry name" value="RING/U-box"/>
    <property type="match status" value="1"/>
</dbReference>
<keyword evidence="9" id="KW-0862">Zinc</keyword>
<evidence type="ECO:0000313" key="16">
    <source>
        <dbReference type="Proteomes" id="UP001141806"/>
    </source>
</evidence>
<dbReference type="InterPro" id="IPR001394">
    <property type="entry name" value="Peptidase_C19_UCH"/>
</dbReference>
<organism evidence="15 16">
    <name type="scientific">Protea cynaroides</name>
    <dbReference type="NCBI Taxonomy" id="273540"/>
    <lineage>
        <taxon>Eukaryota</taxon>
        <taxon>Viridiplantae</taxon>
        <taxon>Streptophyta</taxon>
        <taxon>Embryophyta</taxon>
        <taxon>Tracheophyta</taxon>
        <taxon>Spermatophyta</taxon>
        <taxon>Magnoliopsida</taxon>
        <taxon>Proteales</taxon>
        <taxon>Proteaceae</taxon>
        <taxon>Protea</taxon>
    </lineage>
</organism>
<dbReference type="Proteomes" id="UP001141806">
    <property type="component" value="Unassembled WGS sequence"/>
</dbReference>
<feature type="compositionally biased region" description="Basic residues" evidence="12">
    <location>
        <begin position="399"/>
        <end position="413"/>
    </location>
</feature>
<dbReference type="EMBL" id="JAMYWD010000011">
    <property type="protein sequence ID" value="KAJ4955155.1"/>
    <property type="molecule type" value="Genomic_DNA"/>
</dbReference>
<evidence type="ECO:0000256" key="12">
    <source>
        <dbReference type="SAM" id="MobiDB-lite"/>
    </source>
</evidence>
<dbReference type="Gene3D" id="3.90.70.10">
    <property type="entry name" value="Cysteine proteinases"/>
    <property type="match status" value="2"/>
</dbReference>
<dbReference type="PROSITE" id="PS00972">
    <property type="entry name" value="USP_1"/>
    <property type="match status" value="1"/>
</dbReference>
<keyword evidence="16" id="KW-1185">Reference proteome</keyword>
<feature type="region of interest" description="Disordered" evidence="12">
    <location>
        <begin position="384"/>
        <end position="445"/>
    </location>
</feature>
<name>A0A9Q0GX48_9MAGN</name>
<evidence type="ECO:0000256" key="11">
    <source>
        <dbReference type="PROSITE-ProRule" id="PRU00502"/>
    </source>
</evidence>
<proteinExistence type="inferred from homology"/>